<dbReference type="RefSeq" id="WP_185799899.1">
    <property type="nucleotide sequence ID" value="NZ_JACJVJ010000001.1"/>
</dbReference>
<dbReference type="AlphaFoldDB" id="A0A842HXG0"/>
<organism evidence="1 2">
    <name type="scientific">Parasphingopyxis marina</name>
    <dbReference type="NCBI Taxonomy" id="2761622"/>
    <lineage>
        <taxon>Bacteria</taxon>
        <taxon>Pseudomonadati</taxon>
        <taxon>Pseudomonadota</taxon>
        <taxon>Alphaproteobacteria</taxon>
        <taxon>Sphingomonadales</taxon>
        <taxon>Sphingomonadaceae</taxon>
        <taxon>Parasphingopyxis</taxon>
    </lineage>
</organism>
<name>A0A842HXG0_9SPHN</name>
<dbReference type="Proteomes" id="UP000564378">
    <property type="component" value="Unassembled WGS sequence"/>
</dbReference>
<proteinExistence type="predicted"/>
<reference evidence="1 2" key="1">
    <citation type="submission" date="2020-08" db="EMBL/GenBank/DDBJ databases">
        <title>Draft genome sequence of Parasphingopyxis sp. GrpM-11.</title>
        <authorList>
            <person name="Oh J."/>
            <person name="Roh D.-H."/>
        </authorList>
    </citation>
    <scope>NUCLEOTIDE SEQUENCE [LARGE SCALE GENOMIC DNA]</scope>
    <source>
        <strain evidence="1 2">GrpM-11</strain>
    </source>
</reference>
<accession>A0A842HXG0</accession>
<evidence type="ECO:0000313" key="1">
    <source>
        <dbReference type="EMBL" id="MBC2776630.1"/>
    </source>
</evidence>
<dbReference type="EMBL" id="JACJVJ010000001">
    <property type="protein sequence ID" value="MBC2776630.1"/>
    <property type="molecule type" value="Genomic_DNA"/>
</dbReference>
<evidence type="ECO:0000313" key="2">
    <source>
        <dbReference type="Proteomes" id="UP000564378"/>
    </source>
</evidence>
<keyword evidence="2" id="KW-1185">Reference proteome</keyword>
<comment type="caution">
    <text evidence="1">The sequence shown here is derived from an EMBL/GenBank/DDBJ whole genome shotgun (WGS) entry which is preliminary data.</text>
</comment>
<gene>
    <name evidence="1" type="ORF">H6P80_03250</name>
</gene>
<sequence length="71" mass="8100">MIKALHPLLGGVYELRDDGMVQVEQDGRQGIFRPDGEWISGELKWADQHYCFWLSNKCSQTAPLRNPLIGN</sequence>
<protein>
    <submittedName>
        <fullName evidence="1">Transposase</fullName>
    </submittedName>
</protein>